<comment type="similarity">
    <text evidence="6">Belongs to the methyltransferase superfamily. RNA methyltransferase RsmG family.</text>
</comment>
<keyword evidence="8" id="KW-1185">Reference proteome</keyword>
<sequence length="251" mass="27705">MGRSFDPLPVDEDELNDLCIRLLLYCESCRLELFTDQAELCVRHLLLVLKLNRTQNLTRITDPNKGLILHVLDSLLLSRYIHSDEQASLLDMGTGPGFPGIPLHILTRYPTVLVDSVRKKIEAVTDIISALDLSSVSAIHTRLEDFALSDYDGFPFVVARALAPLPTLLELAAPLVPLGGRLVLTKGLPKPAEVTSGLRVADIVGFALVDSDEFDLPENLGHRLIFVFQRTAESRVKLPRQNGLAKKNPLA</sequence>
<dbReference type="GO" id="GO:0005829">
    <property type="term" value="C:cytosol"/>
    <property type="evidence" value="ECO:0007669"/>
    <property type="project" value="TreeGrafter"/>
</dbReference>
<comment type="function">
    <text evidence="6">Specifically methylates the N7 position of a guanine in 16S rRNA.</text>
</comment>
<evidence type="ECO:0000256" key="1">
    <source>
        <dbReference type="ARBA" id="ARBA00022490"/>
    </source>
</evidence>
<comment type="caution">
    <text evidence="6">Lacks conserved residue(s) required for the propagation of feature annotation.</text>
</comment>
<keyword evidence="4 6" id="KW-0808">Transferase</keyword>
<keyword evidence="5 6" id="KW-0949">S-adenosyl-L-methionine</keyword>
<keyword evidence="3 6" id="KW-0489">Methyltransferase</keyword>
<proteinExistence type="inferred from homology"/>
<protein>
    <recommendedName>
        <fullName evidence="6">Ribosomal RNA small subunit methyltransferase G</fullName>
        <ecNumber evidence="6">2.1.1.-</ecNumber>
    </recommendedName>
    <alternativeName>
        <fullName evidence="6">16S rRNA 7-methylguanosine methyltransferase</fullName>
        <shortName evidence="6">16S rRNA m7G methyltransferase</shortName>
    </alternativeName>
</protein>
<comment type="subcellular location">
    <subcellularLocation>
        <location evidence="6">Cytoplasm</location>
    </subcellularLocation>
</comment>
<evidence type="ECO:0000313" key="8">
    <source>
        <dbReference type="Proteomes" id="UP000006851"/>
    </source>
</evidence>
<dbReference type="InterPro" id="IPR029063">
    <property type="entry name" value="SAM-dependent_MTases_sf"/>
</dbReference>
<feature type="binding site" evidence="6">
    <location>
        <position position="160"/>
    </location>
    <ligand>
        <name>S-adenosyl-L-methionine</name>
        <dbReference type="ChEBI" id="CHEBI:59789"/>
    </ligand>
</feature>
<evidence type="ECO:0000256" key="6">
    <source>
        <dbReference type="HAMAP-Rule" id="MF_00074"/>
    </source>
</evidence>
<keyword evidence="2 6" id="KW-0698">rRNA processing</keyword>
<dbReference type="SUPFAM" id="SSF53335">
    <property type="entry name" value="S-adenosyl-L-methionine-dependent methyltransferases"/>
    <property type="match status" value="1"/>
</dbReference>
<feature type="binding site" evidence="6">
    <location>
        <position position="93"/>
    </location>
    <ligand>
        <name>S-adenosyl-L-methionine</name>
        <dbReference type="ChEBI" id="CHEBI:59789"/>
    </ligand>
</feature>
<dbReference type="NCBIfam" id="TIGR00138">
    <property type="entry name" value="rsmG_gidB"/>
    <property type="match status" value="1"/>
</dbReference>
<dbReference type="EMBL" id="CP002628">
    <property type="protein sequence ID" value="AEB07894.1"/>
    <property type="molecule type" value="Genomic_DNA"/>
</dbReference>
<dbReference type="Pfam" id="PF02527">
    <property type="entry name" value="GidB"/>
    <property type="match status" value="1"/>
</dbReference>
<reference evidence="8" key="1">
    <citation type="journal article" date="2013" name="Stand. Genomic Sci.">
        <title>Complete genome sequence of Coriobacterium glomerans type strain (PW2(T)) from the midgut of Pyrrhocoris apterus L. (red soldier bug).</title>
        <authorList>
            <person name="Stackebrandt E."/>
            <person name="Zeytun A."/>
            <person name="Lapidus A."/>
            <person name="Nolan M."/>
            <person name="Lucas S."/>
            <person name="Hammon N."/>
            <person name="Deshpande S."/>
            <person name="Cheng J.F."/>
            <person name="Tapia R."/>
            <person name="Goodwin L.A."/>
            <person name="Pitluck S."/>
            <person name="Liolios K."/>
            <person name="Pagani I."/>
            <person name="Ivanova N."/>
            <person name="Mavromatis K."/>
            <person name="Mikhailova N."/>
            <person name="Huntemann M."/>
            <person name="Pati A."/>
            <person name="Chen A."/>
            <person name="Palaniappan K."/>
            <person name="Chang Y.J."/>
            <person name="Land M."/>
            <person name="Hauser L."/>
            <person name="Rohde M."/>
            <person name="Pukall R."/>
            <person name="Goker M."/>
            <person name="Detter J.C."/>
            <person name="Woyke T."/>
            <person name="Bristow J."/>
            <person name="Eisen J.A."/>
            <person name="Markowitz V."/>
            <person name="Hugenholtz P."/>
            <person name="Kyrpides N.C."/>
            <person name="Klenk H.P."/>
        </authorList>
    </citation>
    <scope>NUCLEOTIDE SEQUENCE</scope>
    <source>
        <strain evidence="8">ATCC 49209 / DSM 20642 / JCM 10262 / PW2</strain>
    </source>
</reference>
<dbReference type="KEGG" id="cgo:Corgl_1799"/>
<dbReference type="PANTHER" id="PTHR31760">
    <property type="entry name" value="S-ADENOSYL-L-METHIONINE-DEPENDENT METHYLTRANSFERASES SUPERFAMILY PROTEIN"/>
    <property type="match status" value="1"/>
</dbReference>
<gene>
    <name evidence="6" type="primary">rsmG</name>
    <name evidence="7" type="ordered locus">Corgl_1799</name>
</gene>
<evidence type="ECO:0000256" key="3">
    <source>
        <dbReference type="ARBA" id="ARBA00022603"/>
    </source>
</evidence>
<dbReference type="EC" id="2.1.1.-" evidence="6"/>
<evidence type="ECO:0000313" key="7">
    <source>
        <dbReference type="EMBL" id="AEB07894.1"/>
    </source>
</evidence>
<evidence type="ECO:0000256" key="2">
    <source>
        <dbReference type="ARBA" id="ARBA00022552"/>
    </source>
</evidence>
<dbReference type="HOGENOM" id="CLU_065341_0_2_11"/>
<name>F2N9E6_CORGP</name>
<dbReference type="InterPro" id="IPR003682">
    <property type="entry name" value="rRNA_ssu_MeTfrase_G"/>
</dbReference>
<dbReference type="AlphaFoldDB" id="F2N9E6"/>
<accession>F2N9E6</accession>
<dbReference type="Proteomes" id="UP000006851">
    <property type="component" value="Chromosome"/>
</dbReference>
<keyword evidence="1 6" id="KW-0963">Cytoplasm</keyword>
<evidence type="ECO:0000256" key="4">
    <source>
        <dbReference type="ARBA" id="ARBA00022679"/>
    </source>
</evidence>
<dbReference type="STRING" id="700015.Corgl_1799"/>
<dbReference type="PANTHER" id="PTHR31760:SF0">
    <property type="entry name" value="S-ADENOSYL-L-METHIONINE-DEPENDENT METHYLTRANSFERASES SUPERFAMILY PROTEIN"/>
    <property type="match status" value="1"/>
</dbReference>
<dbReference type="Gene3D" id="3.40.50.150">
    <property type="entry name" value="Vaccinia Virus protein VP39"/>
    <property type="match status" value="1"/>
</dbReference>
<dbReference type="GO" id="GO:0070043">
    <property type="term" value="F:rRNA (guanine-N7-)-methyltransferase activity"/>
    <property type="evidence" value="ECO:0007669"/>
    <property type="project" value="UniProtKB-UniRule"/>
</dbReference>
<dbReference type="eggNOG" id="COG0357">
    <property type="taxonomic scope" value="Bacteria"/>
</dbReference>
<organism evidence="7 8">
    <name type="scientific">Coriobacterium glomerans (strain ATCC 49209 / DSM 20642 / JCM 10262 / PW2)</name>
    <dbReference type="NCBI Taxonomy" id="700015"/>
    <lineage>
        <taxon>Bacteria</taxon>
        <taxon>Bacillati</taxon>
        <taxon>Actinomycetota</taxon>
        <taxon>Coriobacteriia</taxon>
        <taxon>Coriobacteriales</taxon>
        <taxon>Coriobacteriaceae</taxon>
        <taxon>Coriobacterium</taxon>
    </lineage>
</organism>
<evidence type="ECO:0000256" key="5">
    <source>
        <dbReference type="ARBA" id="ARBA00022691"/>
    </source>
</evidence>
<dbReference type="RefSeq" id="WP_013709636.1">
    <property type="nucleotide sequence ID" value="NC_015389.1"/>
</dbReference>
<feature type="binding site" evidence="6">
    <location>
        <position position="98"/>
    </location>
    <ligand>
        <name>S-adenosyl-L-methionine</name>
        <dbReference type="ChEBI" id="CHEBI:59789"/>
    </ligand>
</feature>
<dbReference type="HAMAP" id="MF_00074">
    <property type="entry name" value="16SrRNA_methyltr_G"/>
    <property type="match status" value="1"/>
</dbReference>
<feature type="binding site" evidence="6">
    <location>
        <begin position="143"/>
        <end position="144"/>
    </location>
    <ligand>
        <name>S-adenosyl-L-methionine</name>
        <dbReference type="ChEBI" id="CHEBI:59789"/>
    </ligand>
</feature>